<accession>A0A173VX20</accession>
<dbReference type="EMBL" id="CYXP01000010">
    <property type="protein sequence ID" value="CUN31761.1"/>
    <property type="molecule type" value="Genomic_DNA"/>
</dbReference>
<dbReference type="GO" id="GO:0016209">
    <property type="term" value="F:antioxidant activity"/>
    <property type="evidence" value="ECO:0007669"/>
    <property type="project" value="InterPro"/>
</dbReference>
<evidence type="ECO:0000313" key="7">
    <source>
        <dbReference type="EMBL" id="CUN31761.1"/>
    </source>
</evidence>
<evidence type="ECO:0000256" key="5">
    <source>
        <dbReference type="SAM" id="SignalP"/>
    </source>
</evidence>
<evidence type="ECO:0000259" key="6">
    <source>
        <dbReference type="PROSITE" id="PS51352"/>
    </source>
</evidence>
<gene>
    <name evidence="8" type="ORF">B5F32_14005</name>
    <name evidence="7" type="ORF">ERS852429_03825</name>
</gene>
<protein>
    <submittedName>
        <fullName evidence="7">Thiol-disulfide oxidoreductase</fullName>
    </submittedName>
</protein>
<evidence type="ECO:0000256" key="3">
    <source>
        <dbReference type="ARBA" id="ARBA00023157"/>
    </source>
</evidence>
<dbReference type="Pfam" id="PF00578">
    <property type="entry name" value="AhpC-TSA"/>
    <property type="match status" value="1"/>
</dbReference>
<feature type="signal peptide" evidence="5">
    <location>
        <begin position="1"/>
        <end position="23"/>
    </location>
</feature>
<evidence type="ECO:0000313" key="10">
    <source>
        <dbReference type="Proteomes" id="UP000195950"/>
    </source>
</evidence>
<dbReference type="InterPro" id="IPR036249">
    <property type="entry name" value="Thioredoxin-like_sf"/>
</dbReference>
<dbReference type="InterPro" id="IPR000866">
    <property type="entry name" value="AhpC/TSA"/>
</dbReference>
<dbReference type="PANTHER" id="PTHR42852:SF6">
    <property type="entry name" value="THIOL:DISULFIDE INTERCHANGE PROTEIN DSBE"/>
    <property type="match status" value="1"/>
</dbReference>
<evidence type="ECO:0000313" key="9">
    <source>
        <dbReference type="Proteomes" id="UP000095591"/>
    </source>
</evidence>
<reference evidence="8" key="3">
    <citation type="journal article" date="2018" name="BMC Genomics">
        <title>Whole genome sequencing and function prediction of 133 gut anaerobes isolated from chicken caecum in pure cultures.</title>
        <authorList>
            <person name="Medvecky M."/>
            <person name="Cejkova D."/>
            <person name="Polansky O."/>
            <person name="Karasova D."/>
            <person name="Kubasova T."/>
            <person name="Cizek A."/>
            <person name="Rychlik I."/>
        </authorList>
    </citation>
    <scope>NUCLEOTIDE SEQUENCE</scope>
    <source>
        <strain evidence="8">An199</strain>
    </source>
</reference>
<keyword evidence="3" id="KW-1015">Disulfide bond</keyword>
<dbReference type="CDD" id="cd02966">
    <property type="entry name" value="TlpA_like_family"/>
    <property type="match status" value="1"/>
</dbReference>
<dbReference type="InterPro" id="IPR013766">
    <property type="entry name" value="Thioredoxin_domain"/>
</dbReference>
<dbReference type="PROSITE" id="PS51352">
    <property type="entry name" value="THIOREDOXIN_2"/>
    <property type="match status" value="1"/>
</dbReference>
<reference evidence="7 9" key="1">
    <citation type="submission" date="2015-09" db="EMBL/GenBank/DDBJ databases">
        <authorList>
            <consortium name="Pathogen Informatics"/>
        </authorList>
    </citation>
    <scope>NUCLEOTIDE SEQUENCE [LARGE SCALE GENOMIC DNA]</scope>
    <source>
        <strain evidence="7 9">2789STDY5608872</strain>
    </source>
</reference>
<organism evidence="7 9">
    <name type="scientific">Parabacteroides distasonis</name>
    <dbReference type="NCBI Taxonomy" id="823"/>
    <lineage>
        <taxon>Bacteria</taxon>
        <taxon>Pseudomonadati</taxon>
        <taxon>Bacteroidota</taxon>
        <taxon>Bacteroidia</taxon>
        <taxon>Bacteroidales</taxon>
        <taxon>Tannerellaceae</taxon>
        <taxon>Parabacteroides</taxon>
    </lineage>
</organism>
<dbReference type="GO" id="GO:0016491">
    <property type="term" value="F:oxidoreductase activity"/>
    <property type="evidence" value="ECO:0007669"/>
    <property type="project" value="InterPro"/>
</dbReference>
<feature type="chain" id="PRO_5014250511" evidence="5">
    <location>
        <begin position="24"/>
        <end position="385"/>
    </location>
</feature>
<dbReference type="InterPro" id="IPR025380">
    <property type="entry name" value="DUF4369"/>
</dbReference>
<dbReference type="GO" id="GO:0017004">
    <property type="term" value="P:cytochrome complex assembly"/>
    <property type="evidence" value="ECO:0007669"/>
    <property type="project" value="UniProtKB-KW"/>
</dbReference>
<keyword evidence="2" id="KW-0201">Cytochrome c-type biogenesis</keyword>
<comment type="subcellular location">
    <subcellularLocation>
        <location evidence="1">Cell envelope</location>
    </subcellularLocation>
</comment>
<evidence type="ECO:0000256" key="2">
    <source>
        <dbReference type="ARBA" id="ARBA00022748"/>
    </source>
</evidence>
<dbReference type="Pfam" id="PF14289">
    <property type="entry name" value="DUF4369"/>
    <property type="match status" value="1"/>
</dbReference>
<name>A0A173VX20_PARDI</name>
<dbReference type="SUPFAM" id="SSF52833">
    <property type="entry name" value="Thioredoxin-like"/>
    <property type="match status" value="1"/>
</dbReference>
<dbReference type="GO" id="GO:0030313">
    <property type="term" value="C:cell envelope"/>
    <property type="evidence" value="ECO:0007669"/>
    <property type="project" value="UniProtKB-SubCell"/>
</dbReference>
<dbReference type="PROSITE" id="PS51257">
    <property type="entry name" value="PROKAR_LIPOPROTEIN"/>
    <property type="match status" value="1"/>
</dbReference>
<feature type="domain" description="Thioredoxin" evidence="6">
    <location>
        <begin position="249"/>
        <end position="385"/>
    </location>
</feature>
<dbReference type="RefSeq" id="WP_044546627.1">
    <property type="nucleotide sequence ID" value="NZ_CDRH01000745.1"/>
</dbReference>
<reference evidence="10" key="2">
    <citation type="submission" date="2017-04" db="EMBL/GenBank/DDBJ databases">
        <title>Function of individual gut microbiota members based on whole genome sequencing of pure cultures obtained from chicken caecum.</title>
        <authorList>
            <person name="Medvecky M."/>
            <person name="Cejkova D."/>
            <person name="Polansky O."/>
            <person name="Karasova D."/>
            <person name="Kubasova T."/>
            <person name="Cizek A."/>
            <person name="Rychlik I."/>
        </authorList>
    </citation>
    <scope>NUCLEOTIDE SEQUENCE [LARGE SCALE GENOMIC DNA]</scope>
    <source>
        <strain evidence="10">An199</strain>
    </source>
</reference>
<evidence type="ECO:0000256" key="4">
    <source>
        <dbReference type="ARBA" id="ARBA00023284"/>
    </source>
</evidence>
<dbReference type="PANTHER" id="PTHR42852">
    <property type="entry name" value="THIOL:DISULFIDE INTERCHANGE PROTEIN DSBE"/>
    <property type="match status" value="1"/>
</dbReference>
<dbReference type="InterPro" id="IPR050553">
    <property type="entry name" value="Thioredoxin_ResA/DsbE_sf"/>
</dbReference>
<keyword evidence="5" id="KW-0732">Signal</keyword>
<evidence type="ECO:0000313" key="8">
    <source>
        <dbReference type="EMBL" id="OUP17112.1"/>
    </source>
</evidence>
<proteinExistence type="predicted"/>
<keyword evidence="4" id="KW-0676">Redox-active center</keyword>
<dbReference type="GeneID" id="93522771"/>
<dbReference type="Proteomes" id="UP000195950">
    <property type="component" value="Unassembled WGS sequence"/>
</dbReference>
<dbReference type="AlphaFoldDB" id="A0A173VX20"/>
<sequence length="385" mass="43138">MKQISTNLLAVLCVMLLLFTACKKNSDFTVEGVVSGADGQMMYLENVGVSTVELMDSVKLTAAGKFSFTKPRPAFPDFYRLRLNNQLINFSVDSTETISFVADAGTFATSYSVEGSENCKAIKNITLAQLDANQAIHRLRKESESGLLADSVYSRQVLEAAEAYKDVARKYIYSAPMSAAAYFALFQQIDGLLFFDLYDKNDSKAYGAVATSFDHYYPESPRAKHLYNLALQSIKVIRSQRPMDLDKVEKKEVSFLDIELPDIHGENTKLSSVATGKVVLINFTAYMSEWSPALNMEFGDLYTKYHDKGLEIYQISLDNDLHFWKNAASNLPWACVRDPQSVYSQTAALYNVKQLPAIFILDRKGNLVKRVDDVKKLEADIKSVL</sequence>
<dbReference type="Gene3D" id="3.40.30.10">
    <property type="entry name" value="Glutaredoxin"/>
    <property type="match status" value="1"/>
</dbReference>
<dbReference type="Proteomes" id="UP000095591">
    <property type="component" value="Unassembled WGS sequence"/>
</dbReference>
<dbReference type="EMBL" id="NFJX01000013">
    <property type="protein sequence ID" value="OUP17112.1"/>
    <property type="molecule type" value="Genomic_DNA"/>
</dbReference>
<evidence type="ECO:0000256" key="1">
    <source>
        <dbReference type="ARBA" id="ARBA00004196"/>
    </source>
</evidence>